<sequence length="79" mass="8541">MDGPILPPTILFVKTVTLVWTKKVVGGAVLASPNSWTRRLGRWLTETSALTGVLYAVATIGWVWTSVVSPKLSRPAFSS</sequence>
<keyword evidence="1" id="KW-0472">Membrane</keyword>
<dbReference type="Proteomes" id="UP000192840">
    <property type="component" value="Unassembled WGS sequence"/>
</dbReference>
<keyword evidence="1" id="KW-0812">Transmembrane</keyword>
<keyword evidence="1" id="KW-1133">Transmembrane helix</keyword>
<dbReference type="STRING" id="40571.SAMN05660733_01395"/>
<feature type="transmembrane region" description="Helical" evidence="1">
    <location>
        <begin position="43"/>
        <end position="64"/>
    </location>
</feature>
<evidence type="ECO:0000313" key="2">
    <source>
        <dbReference type="EMBL" id="SMC70769.1"/>
    </source>
</evidence>
<evidence type="ECO:0000256" key="1">
    <source>
        <dbReference type="SAM" id="Phobius"/>
    </source>
</evidence>
<keyword evidence="3" id="KW-1185">Reference proteome</keyword>
<protein>
    <submittedName>
        <fullName evidence="2">Uncharacterized protein</fullName>
    </submittedName>
</protein>
<accession>A0A1W2BCY8</accession>
<gene>
    <name evidence="2" type="ORF">SAMN05660733_01395</name>
</gene>
<evidence type="ECO:0000313" key="3">
    <source>
        <dbReference type="Proteomes" id="UP000192840"/>
    </source>
</evidence>
<name>A0A1W2BCY8_9PSEU</name>
<dbReference type="AlphaFoldDB" id="A0A1W2BCY8"/>
<proteinExistence type="predicted"/>
<dbReference type="EMBL" id="FWYC01000004">
    <property type="protein sequence ID" value="SMC70769.1"/>
    <property type="molecule type" value="Genomic_DNA"/>
</dbReference>
<organism evidence="2 3">
    <name type="scientific">Lentzea albidocapillata</name>
    <dbReference type="NCBI Taxonomy" id="40571"/>
    <lineage>
        <taxon>Bacteria</taxon>
        <taxon>Bacillati</taxon>
        <taxon>Actinomycetota</taxon>
        <taxon>Actinomycetes</taxon>
        <taxon>Pseudonocardiales</taxon>
        <taxon>Pseudonocardiaceae</taxon>
        <taxon>Lentzea</taxon>
    </lineage>
</organism>
<reference evidence="3" key="1">
    <citation type="submission" date="2017-04" db="EMBL/GenBank/DDBJ databases">
        <authorList>
            <person name="Varghese N."/>
            <person name="Submissions S."/>
        </authorList>
    </citation>
    <scope>NUCLEOTIDE SEQUENCE [LARGE SCALE GENOMIC DNA]</scope>
    <source>
        <strain evidence="3">DSM 44073</strain>
    </source>
</reference>